<dbReference type="InterPro" id="IPR009635">
    <property type="entry name" value="NPDC1"/>
</dbReference>
<dbReference type="PANTHER" id="PTHR23352:SF2">
    <property type="entry name" value="NEURAL PROLIFERATION DIFFERENTIATION AND CONTROL PROTEIN 1"/>
    <property type="match status" value="1"/>
</dbReference>
<reference evidence="2" key="1">
    <citation type="submission" date="2014-01" db="EMBL/GenBank/DDBJ databases">
        <authorList>
            <person name="Aslett M."/>
        </authorList>
    </citation>
    <scope>NUCLEOTIDE SEQUENCE</scope>
</reference>
<accession>A0A077YYM9</accession>
<dbReference type="EMBL" id="HG805826">
    <property type="protein sequence ID" value="CDW52558.1"/>
    <property type="molecule type" value="Genomic_DNA"/>
</dbReference>
<feature type="region of interest" description="Disordered" evidence="1">
    <location>
        <begin position="85"/>
        <end position="104"/>
    </location>
</feature>
<evidence type="ECO:0000313" key="2">
    <source>
        <dbReference type="EMBL" id="CDW52558.1"/>
    </source>
</evidence>
<gene>
    <name evidence="2" type="ORF">TTRE_0000082001</name>
</gene>
<protein>
    <submittedName>
        <fullName evidence="2">Neural proliferation differentiation and control</fullName>
    </submittedName>
</protein>
<reference evidence="2" key="2">
    <citation type="submission" date="2014-03" db="EMBL/GenBank/DDBJ databases">
        <title>The whipworm genome and dual-species transcriptomics of an intimate host-pathogen interaction.</title>
        <authorList>
            <person name="Foth B.J."/>
            <person name="Tsai I.J."/>
            <person name="Reid A.J."/>
            <person name="Bancroft A.J."/>
            <person name="Nichol S."/>
            <person name="Tracey A."/>
            <person name="Holroyd N."/>
            <person name="Cotton J.A."/>
            <person name="Stanley E.J."/>
            <person name="Zarowiecki M."/>
            <person name="Liu J.Z."/>
            <person name="Huckvale T."/>
            <person name="Cooper P.J."/>
            <person name="Grencis R.K."/>
            <person name="Berriman M."/>
        </authorList>
    </citation>
    <scope>NUCLEOTIDE SEQUENCE [LARGE SCALE GENOMIC DNA]</scope>
</reference>
<feature type="compositionally biased region" description="Polar residues" evidence="1">
    <location>
        <begin position="320"/>
        <end position="333"/>
    </location>
</feature>
<keyword evidence="3" id="KW-1185">Reference proteome</keyword>
<feature type="region of interest" description="Disordered" evidence="1">
    <location>
        <begin position="1"/>
        <end position="49"/>
    </location>
</feature>
<evidence type="ECO:0000313" key="3">
    <source>
        <dbReference type="Proteomes" id="UP000030665"/>
    </source>
</evidence>
<evidence type="ECO:0000256" key="1">
    <source>
        <dbReference type="SAM" id="MobiDB-lite"/>
    </source>
</evidence>
<sequence length="333" mass="36735">MQQSKARTPIGKDPLSVVKGEPDELPSPARSYLPSYVSMGDDLSTEGDVNESPFEIEETLDPYAIVNIDRGPPVQSPFKPTVEMTVDANSSPSPEPVSSAEPKRKGELEYDTFVNIPAMRMKEMKSPVPVPKPLSVHASSKRLAGSEMGDTVFYGEVEHLPVEPHCCGVFRRGRFRSYLCGCILHPSVLGYYFLKWVKLLRSLRRQYKESQFHEYPSFGLPGSKKSRSPDSVAAMDSKLASAAQLYHFQHTKQQIISMEHPSCDVKEPISDDSEVEEDEGDYSVYECPGLAPTGDMEIDNPMFVPSNGEGIGKVKAEPNGQASKGSTQNLSNQ</sequence>
<dbReference type="OrthoDB" id="6270617at2759"/>
<feature type="compositionally biased region" description="Low complexity" evidence="1">
    <location>
        <begin position="90"/>
        <end position="100"/>
    </location>
</feature>
<organism evidence="2 3">
    <name type="scientific">Trichuris trichiura</name>
    <name type="common">Whipworm</name>
    <name type="synonym">Trichocephalus trichiurus</name>
    <dbReference type="NCBI Taxonomy" id="36087"/>
    <lineage>
        <taxon>Eukaryota</taxon>
        <taxon>Metazoa</taxon>
        <taxon>Ecdysozoa</taxon>
        <taxon>Nematoda</taxon>
        <taxon>Enoplea</taxon>
        <taxon>Dorylaimia</taxon>
        <taxon>Trichinellida</taxon>
        <taxon>Trichuridae</taxon>
        <taxon>Trichuris</taxon>
    </lineage>
</organism>
<dbReference type="Proteomes" id="UP000030665">
    <property type="component" value="Unassembled WGS sequence"/>
</dbReference>
<feature type="region of interest" description="Disordered" evidence="1">
    <location>
        <begin position="288"/>
        <end position="333"/>
    </location>
</feature>
<name>A0A077YYM9_TRITR</name>
<proteinExistence type="predicted"/>
<dbReference type="GO" id="GO:0016020">
    <property type="term" value="C:membrane"/>
    <property type="evidence" value="ECO:0007669"/>
    <property type="project" value="InterPro"/>
</dbReference>
<dbReference type="Pfam" id="PF06809">
    <property type="entry name" value="NPDC1"/>
    <property type="match status" value="1"/>
</dbReference>
<dbReference type="AlphaFoldDB" id="A0A077YYM9"/>
<dbReference type="PANTHER" id="PTHR23352">
    <property type="entry name" value="NEURAL PROLIFERATION DIFFERENTIATION AND CONTROL PROTEIN-1 NPDC-1 PROTEIN"/>
    <property type="match status" value="1"/>
</dbReference>